<dbReference type="AlphaFoldDB" id="A0ABD0Z6Z2"/>
<protein>
    <recommendedName>
        <fullName evidence="3">Nose resistant-to-fluoxetine protein N-terminal domain-containing protein</fullName>
    </recommendedName>
</protein>
<feature type="transmembrane region" description="Helical" evidence="2">
    <location>
        <begin position="163"/>
        <end position="187"/>
    </location>
</feature>
<feature type="domain" description="Nose resistant-to-fluoxetine protein N-terminal" evidence="3">
    <location>
        <begin position="14"/>
        <end position="112"/>
    </location>
</feature>
<feature type="compositionally biased region" description="Basic and acidic residues" evidence="1">
    <location>
        <begin position="259"/>
        <end position="269"/>
    </location>
</feature>
<evidence type="ECO:0000313" key="5">
    <source>
        <dbReference type="Proteomes" id="UP001558652"/>
    </source>
</evidence>
<accession>A0ABD0Z6Z2</accession>
<evidence type="ECO:0000256" key="1">
    <source>
        <dbReference type="SAM" id="MobiDB-lite"/>
    </source>
</evidence>
<evidence type="ECO:0000256" key="2">
    <source>
        <dbReference type="SAM" id="Phobius"/>
    </source>
</evidence>
<gene>
    <name evidence="4" type="ORF">AAG570_011469</name>
</gene>
<evidence type="ECO:0000259" key="3">
    <source>
        <dbReference type="Pfam" id="PF20146"/>
    </source>
</evidence>
<dbReference type="Pfam" id="PF20146">
    <property type="entry name" value="NRF"/>
    <property type="match status" value="1"/>
</dbReference>
<keyword evidence="5" id="KW-1185">Reference proteome</keyword>
<name>A0ABD0Z6Z2_9HEMI</name>
<keyword evidence="2" id="KW-0812">Transmembrane</keyword>
<sequence>MFYKNKKQETTEIVWDSGGRYSSGFFWGNFYWLGSAALCRTLSSDSESKIEEKSSSGMDSAISRTDTAPFPTGFYVLKVQFNVSRQITPNVRSQLLGVCLPLSCGPREVEEVVGAGARLEDQGGPGYYERFNGSSVYPDWRGRMEVRLVKAPQTAYDMMRDPLFWTLVVVSCGVLLMVLAGTLFDFWSELCSNLGCGAKSRFHYINYAFNLGGHPPSLNQNGKRSARVTPAVTVTGPPDGTSPTADNHKMTIPRGNNNESERFTSDEEVKQAIADRTKKVAASFNEE</sequence>
<keyword evidence="2" id="KW-1133">Transmembrane helix</keyword>
<proteinExistence type="predicted"/>
<comment type="caution">
    <text evidence="4">The sequence shown here is derived from an EMBL/GenBank/DDBJ whole genome shotgun (WGS) entry which is preliminary data.</text>
</comment>
<dbReference type="InterPro" id="IPR006621">
    <property type="entry name" value="Nose-resist-to-fluoxetine_N"/>
</dbReference>
<evidence type="ECO:0000313" key="4">
    <source>
        <dbReference type="EMBL" id="KAL1131858.1"/>
    </source>
</evidence>
<dbReference type="Proteomes" id="UP001558652">
    <property type="component" value="Unassembled WGS sequence"/>
</dbReference>
<dbReference type="EMBL" id="JBFDAA010000006">
    <property type="protein sequence ID" value="KAL1131858.1"/>
    <property type="molecule type" value="Genomic_DNA"/>
</dbReference>
<keyword evidence="2" id="KW-0472">Membrane</keyword>
<organism evidence="4 5">
    <name type="scientific">Ranatra chinensis</name>
    <dbReference type="NCBI Taxonomy" id="642074"/>
    <lineage>
        <taxon>Eukaryota</taxon>
        <taxon>Metazoa</taxon>
        <taxon>Ecdysozoa</taxon>
        <taxon>Arthropoda</taxon>
        <taxon>Hexapoda</taxon>
        <taxon>Insecta</taxon>
        <taxon>Pterygota</taxon>
        <taxon>Neoptera</taxon>
        <taxon>Paraneoptera</taxon>
        <taxon>Hemiptera</taxon>
        <taxon>Heteroptera</taxon>
        <taxon>Panheteroptera</taxon>
        <taxon>Nepomorpha</taxon>
        <taxon>Nepidae</taxon>
        <taxon>Ranatrinae</taxon>
        <taxon>Ranatra</taxon>
    </lineage>
</organism>
<feature type="region of interest" description="Disordered" evidence="1">
    <location>
        <begin position="233"/>
        <end position="269"/>
    </location>
</feature>
<reference evidence="4 5" key="1">
    <citation type="submission" date="2024-07" db="EMBL/GenBank/DDBJ databases">
        <title>Chromosome-level genome assembly of the water stick insect Ranatra chinensis (Heteroptera: Nepidae).</title>
        <authorList>
            <person name="Liu X."/>
        </authorList>
    </citation>
    <scope>NUCLEOTIDE SEQUENCE [LARGE SCALE GENOMIC DNA]</scope>
    <source>
        <strain evidence="4">Cailab_2021Rc</strain>
        <tissue evidence="4">Muscle</tissue>
    </source>
</reference>